<evidence type="ECO:0000313" key="2">
    <source>
        <dbReference type="EMBL" id="MEF3835492.1"/>
    </source>
</evidence>
<feature type="chain" id="PRO_5046906309" evidence="1">
    <location>
        <begin position="24"/>
        <end position="330"/>
    </location>
</feature>
<dbReference type="Proteomes" id="UP001337305">
    <property type="component" value="Unassembled WGS sequence"/>
</dbReference>
<organism evidence="2 3">
    <name type="scientific">Flavivirga spongiicola</name>
    <dbReference type="NCBI Taxonomy" id="421621"/>
    <lineage>
        <taxon>Bacteria</taxon>
        <taxon>Pseudomonadati</taxon>
        <taxon>Bacteroidota</taxon>
        <taxon>Flavobacteriia</taxon>
        <taxon>Flavobacteriales</taxon>
        <taxon>Flavobacteriaceae</taxon>
        <taxon>Flavivirga</taxon>
    </lineage>
</organism>
<dbReference type="RefSeq" id="WP_303307777.1">
    <property type="nucleotide sequence ID" value="NZ_JAODOP010000004.1"/>
</dbReference>
<comment type="caution">
    <text evidence="2">The sequence shown here is derived from an EMBL/GenBank/DDBJ whole genome shotgun (WGS) entry which is preliminary data.</text>
</comment>
<evidence type="ECO:0000256" key="1">
    <source>
        <dbReference type="SAM" id="SignalP"/>
    </source>
</evidence>
<keyword evidence="1" id="KW-0732">Signal</keyword>
<dbReference type="PROSITE" id="PS51257">
    <property type="entry name" value="PROKAR_LIPOPROTEIN"/>
    <property type="match status" value="1"/>
</dbReference>
<keyword evidence="3" id="KW-1185">Reference proteome</keyword>
<sequence>MKYLNIKLVALLFSLLIAFTSCNKDDSIFDEKVEKKAEEKTEENNNQNGEDGEIISFTINGEDLVKLKTYNVTGKNLELQKDTKKHQEIWALVKKIIPLSHRNRISEFILYSGETSGSAGFVFESSKDLSTWKMGIAIDFAYDGGFNKNGELAYTIIHEFGHILTLDKNQVNSSINESDCSNFYTGEGCAKEASFINQSYNKFWKDIWGEFNSAGEDETKRDAFYTKHKNRFLTQYASTNPGEDSAEVFAVFVTRNGGANGNTIAEQKLKLMYTYSNFVELRNYIRGNISNTSKNSIKAKSSHNFLPEAGSWKQANTIGKPGKLHCASSH</sequence>
<accession>A0ABU7XXL8</accession>
<reference evidence="2 3" key="1">
    <citation type="submission" date="2022-09" db="EMBL/GenBank/DDBJ databases">
        <title>Genome sequencing of Flavivirga sp. MEBiC05379.</title>
        <authorList>
            <person name="Oh H.-M."/>
            <person name="Kwon K.K."/>
            <person name="Park M.J."/>
            <person name="Yang S.-H."/>
        </authorList>
    </citation>
    <scope>NUCLEOTIDE SEQUENCE [LARGE SCALE GENOMIC DNA]</scope>
    <source>
        <strain evidence="2 3">MEBiC05379</strain>
    </source>
</reference>
<gene>
    <name evidence="2" type="ORF">N1F79_20375</name>
</gene>
<dbReference type="Gene3D" id="3.40.390.70">
    <property type="match status" value="1"/>
</dbReference>
<evidence type="ECO:0000313" key="3">
    <source>
        <dbReference type="Proteomes" id="UP001337305"/>
    </source>
</evidence>
<protein>
    <submittedName>
        <fullName evidence="2">Zinc-binding metallopeptidase</fullName>
    </submittedName>
</protein>
<name>A0ABU7XXL8_9FLAO</name>
<proteinExistence type="predicted"/>
<feature type="signal peptide" evidence="1">
    <location>
        <begin position="1"/>
        <end position="23"/>
    </location>
</feature>
<dbReference type="EMBL" id="JAODOP010000004">
    <property type="protein sequence ID" value="MEF3835492.1"/>
    <property type="molecule type" value="Genomic_DNA"/>
</dbReference>